<feature type="domain" description="Dihydroneopterin aldolase/epimerase" evidence="7">
    <location>
        <begin position="4"/>
        <end position="116"/>
    </location>
</feature>
<dbReference type="EMBL" id="AP027059">
    <property type="protein sequence ID" value="BDU50982.1"/>
    <property type="molecule type" value="Genomic_DNA"/>
</dbReference>
<comment type="function">
    <text evidence="6">Catalyzes the conversion of 7,8-dihydroneopterin to 6-hydroxymethyl-7,8-dihydropterin.</text>
</comment>
<keyword evidence="4 6" id="KW-0289">Folate biosynthesis</keyword>
<evidence type="ECO:0000256" key="2">
    <source>
        <dbReference type="ARBA" id="ARBA00005013"/>
    </source>
</evidence>
<evidence type="ECO:0000313" key="8">
    <source>
        <dbReference type="EMBL" id="BDU50982.1"/>
    </source>
</evidence>
<comment type="similarity">
    <text evidence="3 6">Belongs to the DHNA family.</text>
</comment>
<reference evidence="8 9" key="1">
    <citation type="submission" date="2022-11" db="EMBL/GenBank/DDBJ databases">
        <title>Haliovirga abyssi gen. nov., sp. nov., a mesophilic fermentative bacterium isolated from the Iheya North hydrothermal field and the proposal of Haliovirgaceae fam. nov.</title>
        <authorList>
            <person name="Miyazaki U."/>
            <person name="Tame A."/>
            <person name="Miyazaki J."/>
            <person name="Takai K."/>
            <person name="Sawayama S."/>
            <person name="Kitajima M."/>
            <person name="Okamoto A."/>
            <person name="Nakagawa S."/>
        </authorList>
    </citation>
    <scope>NUCLEOTIDE SEQUENCE [LARGE SCALE GENOMIC DNA]</scope>
    <source>
        <strain evidence="8 9">IC12</strain>
    </source>
</reference>
<dbReference type="SMART" id="SM00905">
    <property type="entry name" value="FolB"/>
    <property type="match status" value="1"/>
</dbReference>
<dbReference type="CDD" id="cd00534">
    <property type="entry name" value="DHNA_DHNTPE"/>
    <property type="match status" value="1"/>
</dbReference>
<organism evidence="8 9">
    <name type="scientific">Haliovirga abyssi</name>
    <dbReference type="NCBI Taxonomy" id="2996794"/>
    <lineage>
        <taxon>Bacteria</taxon>
        <taxon>Fusobacteriati</taxon>
        <taxon>Fusobacteriota</taxon>
        <taxon>Fusobacteriia</taxon>
        <taxon>Fusobacteriales</taxon>
        <taxon>Haliovirgaceae</taxon>
        <taxon>Haliovirga</taxon>
    </lineage>
</organism>
<dbReference type="InterPro" id="IPR006156">
    <property type="entry name" value="Dihydroneopterin_aldolase"/>
</dbReference>
<dbReference type="Proteomes" id="UP001321582">
    <property type="component" value="Chromosome"/>
</dbReference>
<evidence type="ECO:0000256" key="4">
    <source>
        <dbReference type="ARBA" id="ARBA00022909"/>
    </source>
</evidence>
<evidence type="ECO:0000256" key="1">
    <source>
        <dbReference type="ARBA" id="ARBA00001353"/>
    </source>
</evidence>
<protein>
    <recommendedName>
        <fullName evidence="6">7,8-dihydroneopterin aldolase</fullName>
        <ecNumber evidence="6">4.1.2.25</ecNumber>
    </recommendedName>
</protein>
<dbReference type="InterPro" id="IPR043133">
    <property type="entry name" value="GTP-CH-I_C/QueF"/>
</dbReference>
<dbReference type="GO" id="GO:0004150">
    <property type="term" value="F:dihydroneopterin aldolase activity"/>
    <property type="evidence" value="ECO:0007669"/>
    <property type="project" value="UniProtKB-UniRule"/>
</dbReference>
<dbReference type="Pfam" id="PF02152">
    <property type="entry name" value="FolB"/>
    <property type="match status" value="1"/>
</dbReference>
<sequence>MDKIIIKNMRLYGYHGVLEEEKRIGQKFFVDLEIYLDLEKASMSDNLNDTVNYAKIYEKVEFINRNQKYDLIEKFAGDIAKEILKYDKVKNVRVTVKKPEVPIPGQLDYVAVEIYR</sequence>
<proteinExistence type="inferred from homology"/>
<dbReference type="RefSeq" id="WP_307903828.1">
    <property type="nucleotide sequence ID" value="NZ_AP027059.1"/>
</dbReference>
<dbReference type="EC" id="4.1.2.25" evidence="6"/>
<gene>
    <name evidence="8" type="primary">folB</name>
    <name evidence="8" type="ORF">HLVA_15510</name>
</gene>
<keyword evidence="9" id="KW-1185">Reference proteome</keyword>
<accession>A0AAU9DLX6</accession>
<dbReference type="Gene3D" id="3.30.1130.10">
    <property type="match status" value="1"/>
</dbReference>
<evidence type="ECO:0000313" key="9">
    <source>
        <dbReference type="Proteomes" id="UP001321582"/>
    </source>
</evidence>
<evidence type="ECO:0000256" key="3">
    <source>
        <dbReference type="ARBA" id="ARBA00005708"/>
    </source>
</evidence>
<dbReference type="InterPro" id="IPR006157">
    <property type="entry name" value="FolB_dom"/>
</dbReference>
<dbReference type="GO" id="GO:0046654">
    <property type="term" value="P:tetrahydrofolate biosynthetic process"/>
    <property type="evidence" value="ECO:0007669"/>
    <property type="project" value="UniProtKB-UniRule"/>
</dbReference>
<comment type="pathway">
    <text evidence="2 6">Cofactor biosynthesis; tetrahydrofolate biosynthesis; 2-amino-4-hydroxy-6-hydroxymethyl-7,8-dihydropteridine diphosphate from 7,8-dihydroneopterin triphosphate: step 3/4.</text>
</comment>
<keyword evidence="5 6" id="KW-0456">Lyase</keyword>
<dbReference type="NCBIfam" id="TIGR00525">
    <property type="entry name" value="folB"/>
    <property type="match status" value="1"/>
</dbReference>
<dbReference type="GO" id="GO:0005737">
    <property type="term" value="C:cytoplasm"/>
    <property type="evidence" value="ECO:0007669"/>
    <property type="project" value="TreeGrafter"/>
</dbReference>
<dbReference type="KEGG" id="haby:HLVA_15510"/>
<name>A0AAU9DLX6_9FUSO</name>
<dbReference type="NCBIfam" id="TIGR00526">
    <property type="entry name" value="folB_dom"/>
    <property type="match status" value="1"/>
</dbReference>
<dbReference type="AlphaFoldDB" id="A0AAU9DLX6"/>
<dbReference type="PANTHER" id="PTHR42844">
    <property type="entry name" value="DIHYDRONEOPTERIN ALDOLASE 1-RELATED"/>
    <property type="match status" value="1"/>
</dbReference>
<dbReference type="FunFam" id="3.30.1130.10:FF:000003">
    <property type="entry name" value="7,8-dihydroneopterin aldolase"/>
    <property type="match status" value="1"/>
</dbReference>
<dbReference type="SUPFAM" id="SSF55620">
    <property type="entry name" value="Tetrahydrobiopterin biosynthesis enzymes-like"/>
    <property type="match status" value="1"/>
</dbReference>
<evidence type="ECO:0000259" key="7">
    <source>
        <dbReference type="SMART" id="SM00905"/>
    </source>
</evidence>
<evidence type="ECO:0000256" key="6">
    <source>
        <dbReference type="RuleBase" id="RU362079"/>
    </source>
</evidence>
<dbReference type="PANTHER" id="PTHR42844:SF1">
    <property type="entry name" value="DIHYDRONEOPTERIN ALDOLASE 1-RELATED"/>
    <property type="match status" value="1"/>
</dbReference>
<dbReference type="GO" id="GO:0046656">
    <property type="term" value="P:folic acid biosynthetic process"/>
    <property type="evidence" value="ECO:0007669"/>
    <property type="project" value="UniProtKB-UniRule"/>
</dbReference>
<comment type="catalytic activity">
    <reaction evidence="1 6">
        <text>7,8-dihydroneopterin = 6-hydroxymethyl-7,8-dihydropterin + glycolaldehyde</text>
        <dbReference type="Rhea" id="RHEA:10540"/>
        <dbReference type="ChEBI" id="CHEBI:17001"/>
        <dbReference type="ChEBI" id="CHEBI:17071"/>
        <dbReference type="ChEBI" id="CHEBI:44841"/>
        <dbReference type="EC" id="4.1.2.25"/>
    </reaction>
</comment>
<evidence type="ECO:0000256" key="5">
    <source>
        <dbReference type="ARBA" id="ARBA00023239"/>
    </source>
</evidence>